<keyword evidence="8" id="KW-0969">Cilium</keyword>
<keyword evidence="8" id="KW-0282">Flagellum</keyword>
<evidence type="ECO:0000256" key="5">
    <source>
        <dbReference type="RuleBase" id="RU362076"/>
    </source>
</evidence>
<dbReference type="Pfam" id="PF13861">
    <property type="entry name" value="FLgD_tudor"/>
    <property type="match status" value="1"/>
</dbReference>
<dbReference type="InterPro" id="IPR025965">
    <property type="entry name" value="FlgD/Vpr_Ig-like"/>
</dbReference>
<feature type="domain" description="FlgD Tudor-like" evidence="7">
    <location>
        <begin position="87"/>
        <end position="219"/>
    </location>
</feature>
<keyword evidence="3 5" id="KW-1005">Bacterial flagellum biogenesis</keyword>
<dbReference type="Proteomes" id="UP000183471">
    <property type="component" value="Unassembled WGS sequence"/>
</dbReference>
<dbReference type="Gene3D" id="2.60.40.4070">
    <property type="match status" value="1"/>
</dbReference>
<comment type="similarity">
    <text evidence="1 5">Belongs to the FlgD family.</text>
</comment>
<feature type="domain" description="FlgD/Vpr Ig-like" evidence="6">
    <location>
        <begin position="105"/>
        <end position="179"/>
    </location>
</feature>
<evidence type="ECO:0000256" key="4">
    <source>
        <dbReference type="ARBA" id="ARBA00024746"/>
    </source>
</evidence>
<name>A0ABY0TJ58_9PROT</name>
<evidence type="ECO:0000256" key="3">
    <source>
        <dbReference type="ARBA" id="ARBA00022795"/>
    </source>
</evidence>
<evidence type="ECO:0000256" key="2">
    <source>
        <dbReference type="ARBA" id="ARBA00016013"/>
    </source>
</evidence>
<accession>A0ABY0TJ58</accession>
<dbReference type="Pfam" id="PF13860">
    <property type="entry name" value="FlgD_ig"/>
    <property type="match status" value="1"/>
</dbReference>
<comment type="caution">
    <text evidence="8">The sequence shown here is derived from an EMBL/GenBank/DDBJ whole genome shotgun (WGS) entry which is preliminary data.</text>
</comment>
<keyword evidence="9" id="KW-1185">Reference proteome</keyword>
<dbReference type="RefSeq" id="WP_074632060.1">
    <property type="nucleotide sequence ID" value="NZ_FNKY01000001.1"/>
</dbReference>
<evidence type="ECO:0000256" key="1">
    <source>
        <dbReference type="ARBA" id="ARBA00010577"/>
    </source>
</evidence>
<evidence type="ECO:0000259" key="7">
    <source>
        <dbReference type="Pfam" id="PF13861"/>
    </source>
</evidence>
<dbReference type="InterPro" id="IPR025963">
    <property type="entry name" value="FLgD_Tudor"/>
</dbReference>
<reference evidence="8 9" key="1">
    <citation type="submission" date="2016-10" db="EMBL/GenBank/DDBJ databases">
        <authorList>
            <person name="Varghese N."/>
            <person name="Submissions S."/>
        </authorList>
    </citation>
    <scope>NUCLEOTIDE SEQUENCE [LARGE SCALE GENOMIC DNA]</scope>
    <source>
        <strain evidence="8 9">Nl1</strain>
    </source>
</reference>
<dbReference type="NCBIfam" id="NF005176">
    <property type="entry name" value="PRK06655.1-1"/>
    <property type="match status" value="1"/>
</dbReference>
<dbReference type="EMBL" id="FNKY01000001">
    <property type="protein sequence ID" value="SDQ69029.1"/>
    <property type="molecule type" value="Genomic_DNA"/>
</dbReference>
<comment type="function">
    <text evidence="4 5">Required for flagellar hook formation. May act as a scaffolding protein.</text>
</comment>
<keyword evidence="8" id="KW-0966">Cell projection</keyword>
<evidence type="ECO:0000259" key="6">
    <source>
        <dbReference type="Pfam" id="PF13860"/>
    </source>
</evidence>
<proteinExistence type="inferred from homology"/>
<protein>
    <recommendedName>
        <fullName evidence="2 5">Basal-body rod modification protein FlgD</fullName>
    </recommendedName>
</protein>
<evidence type="ECO:0000313" key="8">
    <source>
        <dbReference type="EMBL" id="SDQ69029.1"/>
    </source>
</evidence>
<sequence>MSSVQDTGPASNLFTSYNTKNAAKPAAEDPQDRFLKLLVTQMKNQDPLNPLDNAQVTTQLAQISTVNGIEKLNATLQGMASGITAGQSLQAANMIGHAVLVPGSALQLAGGGGVFGVDLAQPADNVKVTIYDSAGQAVRVMDLGAQVAGPLTLQWDGMSDNGTPAADGNYTMSVSALRGDQKVDAQTLAFGTVQGVSQGSQGIQLNVGGVGSASLADVKQIF</sequence>
<evidence type="ECO:0000313" key="9">
    <source>
        <dbReference type="Proteomes" id="UP000183471"/>
    </source>
</evidence>
<gene>
    <name evidence="8" type="ORF">SAMN05216402_1872</name>
</gene>
<dbReference type="Gene3D" id="2.30.30.910">
    <property type="match status" value="1"/>
</dbReference>
<organism evidence="8 9">
    <name type="scientific">Nitrosospira multiformis</name>
    <dbReference type="NCBI Taxonomy" id="1231"/>
    <lineage>
        <taxon>Bacteria</taxon>
        <taxon>Pseudomonadati</taxon>
        <taxon>Pseudomonadota</taxon>
        <taxon>Betaproteobacteria</taxon>
        <taxon>Nitrosomonadales</taxon>
        <taxon>Nitrosomonadaceae</taxon>
        <taxon>Nitrosospira</taxon>
    </lineage>
</organism>
<dbReference type="InterPro" id="IPR005648">
    <property type="entry name" value="FlgD"/>
</dbReference>
<dbReference type="Pfam" id="PF03963">
    <property type="entry name" value="FlgD"/>
    <property type="match status" value="1"/>
</dbReference>